<evidence type="ECO:0000259" key="9">
    <source>
        <dbReference type="PROSITE" id="PS50928"/>
    </source>
</evidence>
<evidence type="ECO:0000256" key="1">
    <source>
        <dbReference type="ARBA" id="ARBA00004429"/>
    </source>
</evidence>
<dbReference type="KEGG" id="daq:DAQ1742_01569"/>
<feature type="transmembrane region" description="Helical" evidence="8">
    <location>
        <begin position="273"/>
        <end position="293"/>
    </location>
</feature>
<evidence type="ECO:0000313" key="11">
    <source>
        <dbReference type="Proteomes" id="UP000294820"/>
    </source>
</evidence>
<comment type="similarity">
    <text evidence="8">Belongs to the binding-protein-dependent transport system permease family.</text>
</comment>
<dbReference type="AlphaFoldDB" id="A0A375A8U5"/>
<dbReference type="Proteomes" id="UP000294820">
    <property type="component" value="Chromosome 1"/>
</dbReference>
<dbReference type="PROSITE" id="PS50928">
    <property type="entry name" value="ABC_TM1"/>
    <property type="match status" value="2"/>
</dbReference>
<feature type="transmembrane region" description="Helical" evidence="8">
    <location>
        <begin position="6"/>
        <end position="34"/>
    </location>
</feature>
<evidence type="ECO:0000256" key="2">
    <source>
        <dbReference type="ARBA" id="ARBA00022448"/>
    </source>
</evidence>
<sequence length="571" mass="62722">MPRREAYAFLARGISVYCIGITTGFGFLCLIDLFPPTLQQKMNKPWLLRPPRPYRLLFPLPHRIRQAVVVLLLPLLVLSLWQVSSRLGWMPPQILPAPSRVATTAISLWHGELLSQWAISLRRLVSGLAAGVALGTLLGGLMGASSRAERLLYPTVYALAQIPTLGWIPLFMALFGIDDGLKLAVLIKAVLVPVTLHTQRGIRDIPLPLLEVADSLRLPRFSRLFGLILPAALPVWFTGLKLALSQAWVSLIVVELLASSQGIGYLMVWGRQLFQLDIVLVCIAVIGLTGLLMETGITRLEHRLIGWSRSAISRLQPTPDGRAIGLALPLLLLVLWQFSAHHGWLNTRLLPPPAEVIHAMWQGFREGVLPDALWHSVRRALTGGALGACAGLLAGLLLGLSLRAESLFTPTLTLLRQVALFAWLPLITAWVGNDEQGKVTFIALVAFFPMLVASHQGVRRRAKDLHDVARVLQLPWYDRLRVLTLPDAAPALFTGLRLAMIYAWLGTIGAEYFMSSGSGIGSLMINAQQLLDMPIILSGMVLTGITGALIDHIGLRLETHLTRWRHTGVTP</sequence>
<evidence type="ECO:0000256" key="6">
    <source>
        <dbReference type="ARBA" id="ARBA00022989"/>
    </source>
</evidence>
<feature type="transmembrane region" description="Helical" evidence="8">
    <location>
        <begin position="414"/>
        <end position="433"/>
    </location>
</feature>
<keyword evidence="4" id="KW-0997">Cell inner membrane</keyword>
<organism evidence="10 11">
    <name type="scientific">Dickeya aquatica</name>
    <dbReference type="NCBI Taxonomy" id="1401087"/>
    <lineage>
        <taxon>Bacteria</taxon>
        <taxon>Pseudomonadati</taxon>
        <taxon>Pseudomonadota</taxon>
        <taxon>Gammaproteobacteria</taxon>
        <taxon>Enterobacterales</taxon>
        <taxon>Pectobacteriaceae</taxon>
        <taxon>Dickeya</taxon>
    </lineage>
</organism>
<keyword evidence="2 8" id="KW-0813">Transport</keyword>
<name>A0A375A8U5_9GAMM</name>
<feature type="transmembrane region" description="Helical" evidence="8">
    <location>
        <begin position="156"/>
        <end position="177"/>
    </location>
</feature>
<comment type="subcellular location">
    <subcellularLocation>
        <location evidence="1">Cell inner membrane</location>
        <topology evidence="1">Multi-pass membrane protein</topology>
    </subcellularLocation>
    <subcellularLocation>
        <location evidence="8">Cell membrane</location>
        <topology evidence="8">Multi-pass membrane protein</topology>
    </subcellularLocation>
</comment>
<feature type="transmembrane region" description="Helical" evidence="8">
    <location>
        <begin position="247"/>
        <end position="267"/>
    </location>
</feature>
<feature type="transmembrane region" description="Helical" evidence="8">
    <location>
        <begin position="439"/>
        <end position="458"/>
    </location>
</feature>
<dbReference type="InterPro" id="IPR035906">
    <property type="entry name" value="MetI-like_sf"/>
</dbReference>
<dbReference type="Pfam" id="PF00528">
    <property type="entry name" value="BPD_transp_1"/>
    <property type="match status" value="2"/>
</dbReference>
<feature type="transmembrane region" description="Helical" evidence="8">
    <location>
        <begin position="380"/>
        <end position="402"/>
    </location>
</feature>
<accession>A0A375A8U5</accession>
<dbReference type="Gene3D" id="1.10.3720.10">
    <property type="entry name" value="MetI-like"/>
    <property type="match status" value="2"/>
</dbReference>
<evidence type="ECO:0000256" key="3">
    <source>
        <dbReference type="ARBA" id="ARBA00022475"/>
    </source>
</evidence>
<keyword evidence="5 8" id="KW-0812">Transmembrane</keyword>
<reference evidence="10 11" key="1">
    <citation type="submission" date="2016-09" db="EMBL/GenBank/DDBJ databases">
        <authorList>
            <person name="Reverchon S."/>
            <person name="Nasser W."/>
            <person name="Leonard S."/>
            <person name="Brochier C."/>
            <person name="Duprey A."/>
        </authorList>
    </citation>
    <scope>NUCLEOTIDE SEQUENCE [LARGE SCALE GENOMIC DNA]</scope>
    <source>
        <strain evidence="10 11">174/2</strain>
    </source>
</reference>
<evidence type="ECO:0000256" key="8">
    <source>
        <dbReference type="RuleBase" id="RU363032"/>
    </source>
</evidence>
<dbReference type="InterPro" id="IPR000515">
    <property type="entry name" value="MetI-like"/>
</dbReference>
<keyword evidence="7 8" id="KW-0472">Membrane</keyword>
<feature type="domain" description="ABC transmembrane type-1" evidence="9">
    <location>
        <begin position="113"/>
        <end position="297"/>
    </location>
</feature>
<keyword evidence="3" id="KW-1003">Cell membrane</keyword>
<evidence type="ECO:0000313" key="10">
    <source>
        <dbReference type="EMBL" id="SLM62532.1"/>
    </source>
</evidence>
<dbReference type="CDD" id="cd06261">
    <property type="entry name" value="TM_PBP2"/>
    <property type="match status" value="2"/>
</dbReference>
<dbReference type="PANTHER" id="PTHR30151">
    <property type="entry name" value="ALKANE SULFONATE ABC TRANSPORTER-RELATED, MEMBRANE SUBUNIT"/>
    <property type="match status" value="1"/>
</dbReference>
<evidence type="ECO:0000256" key="7">
    <source>
        <dbReference type="ARBA" id="ARBA00023136"/>
    </source>
</evidence>
<proteinExistence type="inferred from homology"/>
<feature type="transmembrane region" description="Helical" evidence="8">
    <location>
        <begin position="489"/>
        <end position="513"/>
    </location>
</feature>
<feature type="transmembrane region" description="Helical" evidence="8">
    <location>
        <begin position="323"/>
        <end position="344"/>
    </location>
</feature>
<dbReference type="SUPFAM" id="SSF161098">
    <property type="entry name" value="MetI-like"/>
    <property type="match status" value="2"/>
</dbReference>
<dbReference type="GO" id="GO:0005886">
    <property type="term" value="C:plasma membrane"/>
    <property type="evidence" value="ECO:0007669"/>
    <property type="project" value="UniProtKB-SubCell"/>
</dbReference>
<keyword evidence="6 8" id="KW-1133">Transmembrane helix</keyword>
<dbReference type="GO" id="GO:0055085">
    <property type="term" value="P:transmembrane transport"/>
    <property type="evidence" value="ECO:0007669"/>
    <property type="project" value="InterPro"/>
</dbReference>
<feature type="transmembrane region" description="Helical" evidence="8">
    <location>
        <begin position="124"/>
        <end position="144"/>
    </location>
</feature>
<keyword evidence="11" id="KW-1185">Reference proteome</keyword>
<evidence type="ECO:0000256" key="4">
    <source>
        <dbReference type="ARBA" id="ARBA00022519"/>
    </source>
</evidence>
<evidence type="ECO:0000256" key="5">
    <source>
        <dbReference type="ARBA" id="ARBA00022692"/>
    </source>
</evidence>
<feature type="transmembrane region" description="Helical" evidence="8">
    <location>
        <begin position="533"/>
        <end position="555"/>
    </location>
</feature>
<dbReference type="PANTHER" id="PTHR30151:SF38">
    <property type="entry name" value="ALIPHATIC SULFONATES TRANSPORT PERMEASE PROTEIN SSUC-RELATED"/>
    <property type="match status" value="1"/>
</dbReference>
<feature type="transmembrane region" description="Helical" evidence="8">
    <location>
        <begin position="221"/>
        <end position="240"/>
    </location>
</feature>
<gene>
    <name evidence="10" type="primary">astB_1</name>
    <name evidence="10" type="ORF">DAQ1742_01569</name>
</gene>
<feature type="transmembrane region" description="Helical" evidence="8">
    <location>
        <begin position="64"/>
        <end position="83"/>
    </location>
</feature>
<protein>
    <submittedName>
        <fullName evidence="10">Alkanesulfonates transport system permease protein</fullName>
    </submittedName>
</protein>
<dbReference type="EMBL" id="LT615367">
    <property type="protein sequence ID" value="SLM62532.1"/>
    <property type="molecule type" value="Genomic_DNA"/>
</dbReference>
<feature type="domain" description="ABC transmembrane type-1" evidence="9">
    <location>
        <begin position="373"/>
        <end position="554"/>
    </location>
</feature>